<dbReference type="EC" id="3.6.3.-" evidence="6"/>
<dbReference type="Proteomes" id="UP000093071">
    <property type="component" value="Chromosome I"/>
</dbReference>
<dbReference type="PATRIC" id="fig|1261556.5.peg.3497"/>
<dbReference type="InterPro" id="IPR017911">
    <property type="entry name" value="MacB-like_ATP-bd"/>
</dbReference>
<keyword evidence="3 6" id="KW-0067">ATP-binding</keyword>
<reference evidence="7" key="1">
    <citation type="submission" date="2016-07" db="EMBL/GenBank/DDBJ databases">
        <authorList>
            <person name="Jaenicke Sebastian"/>
        </authorList>
    </citation>
    <scope>NUCLEOTIDE SEQUENCE [LARGE SCALE GENOMIC DNA]</scope>
</reference>
<dbReference type="PANTHER" id="PTHR24220:SF689">
    <property type="entry name" value="LIPOPROTEIN-RELEASING SYSTEM ATP-BINDING PROTEIN LOLD"/>
    <property type="match status" value="1"/>
</dbReference>
<dbReference type="SUPFAM" id="SSF52540">
    <property type="entry name" value="P-loop containing nucleoside triphosphate hydrolases"/>
    <property type="match status" value="1"/>
</dbReference>
<evidence type="ECO:0000256" key="3">
    <source>
        <dbReference type="ARBA" id="ARBA00022840"/>
    </source>
</evidence>
<gene>
    <name evidence="6" type="ORF">BN444_04097</name>
</gene>
<organism evidence="6 7">
    <name type="scientific">Xanthomonas translucens pv. translucens DSM 18974</name>
    <dbReference type="NCBI Taxonomy" id="1261556"/>
    <lineage>
        <taxon>Bacteria</taxon>
        <taxon>Pseudomonadati</taxon>
        <taxon>Pseudomonadota</taxon>
        <taxon>Gammaproteobacteria</taxon>
        <taxon>Lysobacterales</taxon>
        <taxon>Lysobacteraceae</taxon>
        <taxon>Xanthomonas</taxon>
        <taxon>Xanthomonas translucens group</taxon>
    </lineage>
</organism>
<protein>
    <submittedName>
        <fullName evidence="6">Putative ABC transporter ATP-binding protein</fullName>
        <ecNumber evidence="6">3.6.3.-</ecNumber>
    </submittedName>
</protein>
<dbReference type="InterPro" id="IPR003593">
    <property type="entry name" value="AAA+_ATPase"/>
</dbReference>
<feature type="domain" description="ABC transporter" evidence="5">
    <location>
        <begin position="42"/>
        <end position="265"/>
    </location>
</feature>
<dbReference type="PROSITE" id="PS00211">
    <property type="entry name" value="ABC_TRANSPORTER_1"/>
    <property type="match status" value="1"/>
</dbReference>
<comment type="similarity">
    <text evidence="4">Belongs to the ABC transporter superfamily. Macrolide exporter (TC 3.A.1.122) family.</text>
</comment>
<dbReference type="InterPro" id="IPR003439">
    <property type="entry name" value="ABC_transporter-like_ATP-bd"/>
</dbReference>
<dbReference type="CDD" id="cd03255">
    <property type="entry name" value="ABC_MJ0796_LolCDE_FtsE"/>
    <property type="match status" value="1"/>
</dbReference>
<dbReference type="Gene3D" id="3.40.50.300">
    <property type="entry name" value="P-loop containing nucleotide triphosphate hydrolases"/>
    <property type="match status" value="1"/>
</dbReference>
<evidence type="ECO:0000313" key="7">
    <source>
        <dbReference type="Proteomes" id="UP000093071"/>
    </source>
</evidence>
<dbReference type="Pfam" id="PF00005">
    <property type="entry name" value="ABC_tran"/>
    <property type="match status" value="1"/>
</dbReference>
<keyword evidence="1" id="KW-0813">Transport</keyword>
<sequence length="265" mass="28371">MPDRPRAKRCASRQAFLSYRCHASGDFLIDSLAPTPRTGIAIDVRDVGKSVSGPEGTVHILDKVGLTIGEGDSVAIVGASGSGKTTLLGLLAGLDLPTRGEIVLAGQSLNALDEEARAALRAREVGFVFQSFHLLPSLTAAENIALPLELAGREDPARVREVLEAVGLTARARHYPRQLSGGEQQRVALARAFVARPRILFADEPTGSLDQATGQQISDLLFALNAGSDTTLVLVTHDLRLAQRCEHRYRLDRGRLRQAEAVADA</sequence>
<dbReference type="GO" id="GO:0016887">
    <property type="term" value="F:ATP hydrolysis activity"/>
    <property type="evidence" value="ECO:0007669"/>
    <property type="project" value="InterPro"/>
</dbReference>
<dbReference type="InterPro" id="IPR017871">
    <property type="entry name" value="ABC_transporter-like_CS"/>
</dbReference>
<evidence type="ECO:0000256" key="1">
    <source>
        <dbReference type="ARBA" id="ARBA00022448"/>
    </source>
</evidence>
<proteinExistence type="inferred from homology"/>
<evidence type="ECO:0000259" key="5">
    <source>
        <dbReference type="PROSITE" id="PS50893"/>
    </source>
</evidence>
<dbReference type="AlphaFoldDB" id="A0A1C3TSA6"/>
<keyword evidence="6" id="KW-0378">Hydrolase</keyword>
<dbReference type="EMBL" id="LT604072">
    <property type="protein sequence ID" value="SCB06055.1"/>
    <property type="molecule type" value="Genomic_DNA"/>
</dbReference>
<dbReference type="GO" id="GO:0005524">
    <property type="term" value="F:ATP binding"/>
    <property type="evidence" value="ECO:0007669"/>
    <property type="project" value="UniProtKB-KW"/>
</dbReference>
<dbReference type="InterPro" id="IPR015854">
    <property type="entry name" value="ABC_transpr_LolD-like"/>
</dbReference>
<dbReference type="GO" id="GO:0005886">
    <property type="term" value="C:plasma membrane"/>
    <property type="evidence" value="ECO:0007669"/>
    <property type="project" value="TreeGrafter"/>
</dbReference>
<dbReference type="FunFam" id="3.40.50.300:FF:000032">
    <property type="entry name" value="Export ABC transporter ATP-binding protein"/>
    <property type="match status" value="1"/>
</dbReference>
<dbReference type="SMART" id="SM00382">
    <property type="entry name" value="AAA"/>
    <property type="match status" value="1"/>
</dbReference>
<dbReference type="InterPro" id="IPR027417">
    <property type="entry name" value="P-loop_NTPase"/>
</dbReference>
<evidence type="ECO:0000313" key="6">
    <source>
        <dbReference type="EMBL" id="SCB06055.1"/>
    </source>
</evidence>
<dbReference type="GO" id="GO:1902495">
    <property type="term" value="C:transmembrane transporter complex"/>
    <property type="evidence" value="ECO:0007669"/>
    <property type="project" value="UniProtKB-ARBA"/>
</dbReference>
<accession>A0A1C3TSA6</accession>
<dbReference type="PROSITE" id="PS50893">
    <property type="entry name" value="ABC_TRANSPORTER_2"/>
    <property type="match status" value="1"/>
</dbReference>
<name>A0A1C3TSA6_XANCT</name>
<keyword evidence="2" id="KW-0547">Nucleotide-binding</keyword>
<evidence type="ECO:0000256" key="4">
    <source>
        <dbReference type="ARBA" id="ARBA00038388"/>
    </source>
</evidence>
<dbReference type="GO" id="GO:0022857">
    <property type="term" value="F:transmembrane transporter activity"/>
    <property type="evidence" value="ECO:0007669"/>
    <property type="project" value="TreeGrafter"/>
</dbReference>
<evidence type="ECO:0000256" key="2">
    <source>
        <dbReference type="ARBA" id="ARBA00022741"/>
    </source>
</evidence>
<dbReference type="PANTHER" id="PTHR24220">
    <property type="entry name" value="IMPORT ATP-BINDING PROTEIN"/>
    <property type="match status" value="1"/>
</dbReference>